<keyword evidence="1" id="KW-0812">Transmembrane</keyword>
<comment type="caution">
    <text evidence="2">The sequence shown here is derived from an EMBL/GenBank/DDBJ whole genome shotgun (WGS) entry which is preliminary data.</text>
</comment>
<keyword evidence="1" id="KW-0472">Membrane</keyword>
<dbReference type="EMBL" id="JAZGQK010000017">
    <property type="protein sequence ID" value="MEE6260977.1"/>
    <property type="molecule type" value="Genomic_DNA"/>
</dbReference>
<keyword evidence="1" id="KW-1133">Transmembrane helix</keyword>
<name>A0ABU7RWS7_9ACTN</name>
<organism evidence="2 3">
    <name type="scientific">Plantactinospora sonchi</name>
    <dbReference type="NCBI Taxonomy" id="1544735"/>
    <lineage>
        <taxon>Bacteria</taxon>
        <taxon>Bacillati</taxon>
        <taxon>Actinomycetota</taxon>
        <taxon>Actinomycetes</taxon>
        <taxon>Micromonosporales</taxon>
        <taxon>Micromonosporaceae</taxon>
        <taxon>Plantactinospora</taxon>
    </lineage>
</organism>
<feature type="transmembrane region" description="Helical" evidence="1">
    <location>
        <begin position="12"/>
        <end position="34"/>
    </location>
</feature>
<sequence>MDSFDLVSLLTQYWIVPVLVVGVPVLGKVIVALWTTWGAEDEKKPEILRAVGDMFRPLRRGGASDGGKGGVGVS</sequence>
<dbReference type="RefSeq" id="WP_331216080.1">
    <property type="nucleotide sequence ID" value="NZ_JAZGQK010000017.1"/>
</dbReference>
<evidence type="ECO:0000256" key="1">
    <source>
        <dbReference type="SAM" id="Phobius"/>
    </source>
</evidence>
<dbReference type="Proteomes" id="UP001332243">
    <property type="component" value="Unassembled WGS sequence"/>
</dbReference>
<keyword evidence="3" id="KW-1185">Reference proteome</keyword>
<gene>
    <name evidence="2" type="ORF">V1633_21060</name>
</gene>
<accession>A0ABU7RWS7</accession>
<evidence type="ECO:0000313" key="3">
    <source>
        <dbReference type="Proteomes" id="UP001332243"/>
    </source>
</evidence>
<reference evidence="2 3" key="1">
    <citation type="submission" date="2024-01" db="EMBL/GenBank/DDBJ databases">
        <title>Genome insights into Plantactinospora sonchi sp. nov.</title>
        <authorList>
            <person name="Wang L."/>
        </authorList>
    </citation>
    <scope>NUCLEOTIDE SEQUENCE [LARGE SCALE GENOMIC DNA]</scope>
    <source>
        <strain evidence="2 3">NEAU-QY2</strain>
    </source>
</reference>
<proteinExistence type="predicted"/>
<protein>
    <submittedName>
        <fullName evidence="2">Uncharacterized protein</fullName>
    </submittedName>
</protein>
<evidence type="ECO:0000313" key="2">
    <source>
        <dbReference type="EMBL" id="MEE6260977.1"/>
    </source>
</evidence>